<organism evidence="1 2">
    <name type="scientific">Mycobacterium parmense</name>
    <dbReference type="NCBI Taxonomy" id="185642"/>
    <lineage>
        <taxon>Bacteria</taxon>
        <taxon>Bacillati</taxon>
        <taxon>Actinomycetota</taxon>
        <taxon>Actinomycetes</taxon>
        <taxon>Mycobacteriales</taxon>
        <taxon>Mycobacteriaceae</taxon>
        <taxon>Mycobacterium</taxon>
        <taxon>Mycobacterium simiae complex</taxon>
    </lineage>
</organism>
<evidence type="ECO:0000313" key="2">
    <source>
        <dbReference type="Proteomes" id="UP000467105"/>
    </source>
</evidence>
<dbReference type="AlphaFoldDB" id="A0A7I7YY90"/>
<reference evidence="1 2" key="1">
    <citation type="journal article" date="2019" name="Emerg. Microbes Infect.">
        <title>Comprehensive subspecies identification of 175 nontuberculous mycobacteria species based on 7547 genomic profiles.</title>
        <authorList>
            <person name="Matsumoto Y."/>
            <person name="Kinjo T."/>
            <person name="Motooka D."/>
            <person name="Nabeya D."/>
            <person name="Jung N."/>
            <person name="Uechi K."/>
            <person name="Horii T."/>
            <person name="Iida T."/>
            <person name="Fujita J."/>
            <person name="Nakamura S."/>
        </authorList>
    </citation>
    <scope>NUCLEOTIDE SEQUENCE [LARGE SCALE GENOMIC DNA]</scope>
    <source>
        <strain evidence="1 2">JCM 14742</strain>
    </source>
</reference>
<dbReference type="PROSITE" id="PS51257">
    <property type="entry name" value="PROKAR_LIPOPROTEIN"/>
    <property type="match status" value="1"/>
</dbReference>
<proteinExistence type="predicted"/>
<keyword evidence="2" id="KW-1185">Reference proteome</keyword>
<accession>A0A7I7YY90</accession>
<dbReference type="Proteomes" id="UP000467105">
    <property type="component" value="Chromosome"/>
</dbReference>
<gene>
    <name evidence="1" type="ORF">MPRM_39910</name>
</gene>
<name>A0A7I7YY90_9MYCO</name>
<evidence type="ECO:0000313" key="1">
    <source>
        <dbReference type="EMBL" id="BBZ46710.1"/>
    </source>
</evidence>
<protein>
    <submittedName>
        <fullName evidence="1">Uncharacterized protein</fullName>
    </submittedName>
</protein>
<sequence>MNRIGELPRPTDMLTPRLLAKLLVGAAVAFGGLGCAASAAAEPGLTGADQNPFDGLRCQCGESAAPAGPARRAEIDRGIREGLTAWLPGLPAPADRR</sequence>
<dbReference type="EMBL" id="AP022614">
    <property type="protein sequence ID" value="BBZ46710.1"/>
    <property type="molecule type" value="Genomic_DNA"/>
</dbReference>